<name>A0A832MNK3_9THEM</name>
<dbReference type="AlphaFoldDB" id="A0A832MNK3"/>
<proteinExistence type="predicted"/>
<evidence type="ECO:0000256" key="1">
    <source>
        <dbReference type="SAM" id="SignalP"/>
    </source>
</evidence>
<dbReference type="Pfam" id="PF06835">
    <property type="entry name" value="LptC"/>
    <property type="match status" value="1"/>
</dbReference>
<gene>
    <name evidence="2" type="ORF">ENW55_09955</name>
</gene>
<comment type="caution">
    <text evidence="2">The sequence shown here is derived from an EMBL/GenBank/DDBJ whole genome shotgun (WGS) entry which is preliminary data.</text>
</comment>
<dbReference type="Gene3D" id="2.60.450.10">
    <property type="entry name" value="Lipopolysaccharide (LPS) transport protein A like domain"/>
    <property type="match status" value="1"/>
</dbReference>
<protein>
    <recommendedName>
        <fullName evidence="3">Organic solvent tolerance-like N-terminal domain-containing protein</fullName>
    </recommendedName>
</protein>
<dbReference type="EMBL" id="DTKQ01000057">
    <property type="protein sequence ID" value="HGZ80289.1"/>
    <property type="molecule type" value="Genomic_DNA"/>
</dbReference>
<organism evidence="2">
    <name type="scientific">Pseudothermotoga hypogea</name>
    <dbReference type="NCBI Taxonomy" id="57487"/>
    <lineage>
        <taxon>Bacteria</taxon>
        <taxon>Thermotogati</taxon>
        <taxon>Thermotogota</taxon>
        <taxon>Thermotogae</taxon>
        <taxon>Thermotogales</taxon>
        <taxon>Thermotogaceae</taxon>
        <taxon>Pseudothermotoga</taxon>
    </lineage>
</organism>
<dbReference type="InterPro" id="IPR010664">
    <property type="entry name" value="LipoPS_assembly_LptC-rel"/>
</dbReference>
<feature type="chain" id="PRO_5033023800" description="Organic solvent tolerance-like N-terminal domain-containing protein" evidence="1">
    <location>
        <begin position="20"/>
        <end position="206"/>
    </location>
</feature>
<sequence length="206" mass="23138">MKKNLLIVLLLCLFITSFAKTVHIVSNYVKPEKDRAYYEGNVKVRVEEDKLSLLCQSMLVTKLQNEWRLIDATSTFIEFESGQATATNLKYDLKTKTGTLMGNVQAKITDEESSDEVQLFAEKLSIDLDGNVFQTDKPVRVIKGNIEASANGLFYNRKLGLIKLTGSVVLVDHEKNLKMWADAVEIKTANDEMTATNAKVELVVEE</sequence>
<evidence type="ECO:0008006" key="3">
    <source>
        <dbReference type="Google" id="ProtNLM"/>
    </source>
</evidence>
<reference evidence="2" key="1">
    <citation type="journal article" date="2020" name="mSystems">
        <title>Genome- and Community-Level Interaction Insights into Carbon Utilization and Element Cycling Functions of Hydrothermarchaeota in Hydrothermal Sediment.</title>
        <authorList>
            <person name="Zhou Z."/>
            <person name="Liu Y."/>
            <person name="Xu W."/>
            <person name="Pan J."/>
            <person name="Luo Z.H."/>
            <person name="Li M."/>
        </authorList>
    </citation>
    <scope>NUCLEOTIDE SEQUENCE [LARGE SCALE GENOMIC DNA]</scope>
    <source>
        <strain evidence="2">SpSt-86</strain>
    </source>
</reference>
<feature type="signal peptide" evidence="1">
    <location>
        <begin position="1"/>
        <end position="19"/>
    </location>
</feature>
<keyword evidence="1" id="KW-0732">Signal</keyword>
<evidence type="ECO:0000313" key="2">
    <source>
        <dbReference type="EMBL" id="HGZ80289.1"/>
    </source>
</evidence>
<accession>A0A832MNK3</accession>